<reference evidence="1" key="1">
    <citation type="journal article" date="2022" name="Int. J. Mol. Sci.">
        <title>Draft Genome of Tanacetum Coccineum: Genomic Comparison of Closely Related Tanacetum-Family Plants.</title>
        <authorList>
            <person name="Yamashiro T."/>
            <person name="Shiraishi A."/>
            <person name="Nakayama K."/>
            <person name="Satake H."/>
        </authorList>
    </citation>
    <scope>NUCLEOTIDE SEQUENCE</scope>
</reference>
<comment type="caution">
    <text evidence="1">The sequence shown here is derived from an EMBL/GenBank/DDBJ whole genome shotgun (WGS) entry which is preliminary data.</text>
</comment>
<proteinExistence type="predicted"/>
<keyword evidence="2" id="KW-1185">Reference proteome</keyword>
<evidence type="ECO:0000313" key="1">
    <source>
        <dbReference type="EMBL" id="GJT48974.1"/>
    </source>
</evidence>
<dbReference type="EMBL" id="BQNB010016198">
    <property type="protein sequence ID" value="GJT48974.1"/>
    <property type="molecule type" value="Genomic_DNA"/>
</dbReference>
<name>A0ABQ5EDJ0_9ASTR</name>
<dbReference type="Proteomes" id="UP001151760">
    <property type="component" value="Unassembled WGS sequence"/>
</dbReference>
<gene>
    <name evidence="1" type="ORF">Tco_0975131</name>
</gene>
<accession>A0ABQ5EDJ0</accession>
<organism evidence="1 2">
    <name type="scientific">Tanacetum coccineum</name>
    <dbReference type="NCBI Taxonomy" id="301880"/>
    <lineage>
        <taxon>Eukaryota</taxon>
        <taxon>Viridiplantae</taxon>
        <taxon>Streptophyta</taxon>
        <taxon>Embryophyta</taxon>
        <taxon>Tracheophyta</taxon>
        <taxon>Spermatophyta</taxon>
        <taxon>Magnoliopsida</taxon>
        <taxon>eudicotyledons</taxon>
        <taxon>Gunneridae</taxon>
        <taxon>Pentapetalae</taxon>
        <taxon>asterids</taxon>
        <taxon>campanulids</taxon>
        <taxon>Asterales</taxon>
        <taxon>Asteraceae</taxon>
        <taxon>Asteroideae</taxon>
        <taxon>Anthemideae</taxon>
        <taxon>Anthemidinae</taxon>
        <taxon>Tanacetum</taxon>
    </lineage>
</organism>
<sequence length="232" mass="25257">MGIVVILVGRYRHAVWLPHYLDHAGTVMALGISNPGCHTICKVRWWCGRRDSSVSNGLVSSADGAVAGKSNNYWVKEELGAAPPASSSNSQHSISYSSSSSSASMSYICVFLPPQCPYSSFSVILLVSRIVDRYPPQGPLCHPPPGLPQDQTPEHNQVTVQWVRHPQHTAGPQQRSHHQHALHPGYTNLGRVHALAPPGQAHNRERVGPEERPLSMGPLACTVAQVTRAHRL</sequence>
<reference evidence="1" key="2">
    <citation type="submission" date="2022-01" db="EMBL/GenBank/DDBJ databases">
        <authorList>
            <person name="Yamashiro T."/>
            <person name="Shiraishi A."/>
            <person name="Satake H."/>
            <person name="Nakayama K."/>
        </authorList>
    </citation>
    <scope>NUCLEOTIDE SEQUENCE</scope>
</reference>
<evidence type="ECO:0000313" key="2">
    <source>
        <dbReference type="Proteomes" id="UP001151760"/>
    </source>
</evidence>
<protein>
    <submittedName>
        <fullName evidence="1">Uncharacterized protein</fullName>
    </submittedName>
</protein>